<feature type="transmembrane region" description="Helical" evidence="6">
    <location>
        <begin position="284"/>
        <end position="304"/>
    </location>
</feature>
<evidence type="ECO:0000256" key="5">
    <source>
        <dbReference type="SAM" id="MobiDB-lite"/>
    </source>
</evidence>
<comment type="caution">
    <text evidence="8">The sequence shown here is derived from an EMBL/GenBank/DDBJ whole genome shotgun (WGS) entry which is preliminary data.</text>
</comment>
<name>A0A9P8JCE1_AURME</name>
<keyword evidence="3 6" id="KW-1133">Transmembrane helix</keyword>
<dbReference type="Gene3D" id="1.20.1070.10">
    <property type="entry name" value="Rhodopsin 7-helix transmembrane proteins"/>
    <property type="match status" value="1"/>
</dbReference>
<dbReference type="GO" id="GO:0004888">
    <property type="term" value="F:transmembrane signaling receptor activity"/>
    <property type="evidence" value="ECO:0007669"/>
    <property type="project" value="InterPro"/>
</dbReference>
<dbReference type="InterPro" id="IPR003807">
    <property type="entry name" value="DUF202"/>
</dbReference>
<dbReference type="InterPro" id="IPR053247">
    <property type="entry name" value="GPCR_GPR1/git3-like"/>
</dbReference>
<keyword evidence="4 6" id="KW-0472">Membrane</keyword>
<feature type="domain" description="G-protein coupled receptors family 2 profile 2" evidence="7">
    <location>
        <begin position="249"/>
        <end position="439"/>
    </location>
</feature>
<dbReference type="Pfam" id="PF02656">
    <property type="entry name" value="DUF202"/>
    <property type="match status" value="1"/>
</dbReference>
<dbReference type="GO" id="GO:0012505">
    <property type="term" value="C:endomembrane system"/>
    <property type="evidence" value="ECO:0007669"/>
    <property type="project" value="UniProtKB-SubCell"/>
</dbReference>
<reference evidence="8" key="2">
    <citation type="submission" date="2021-08" db="EMBL/GenBank/DDBJ databases">
        <authorList>
            <person name="Gostincar C."/>
            <person name="Sun X."/>
            <person name="Song Z."/>
            <person name="Gunde-Cimerman N."/>
        </authorList>
    </citation>
    <scope>NUCLEOTIDE SEQUENCE</scope>
    <source>
        <strain evidence="8">EXF-9911</strain>
    </source>
</reference>
<feature type="transmembrane region" description="Helical" evidence="6">
    <location>
        <begin position="249"/>
        <end position="272"/>
    </location>
</feature>
<dbReference type="GO" id="GO:0007166">
    <property type="term" value="P:cell surface receptor signaling pathway"/>
    <property type="evidence" value="ECO:0007669"/>
    <property type="project" value="InterPro"/>
</dbReference>
<feature type="transmembrane region" description="Helical" evidence="6">
    <location>
        <begin position="552"/>
        <end position="573"/>
    </location>
</feature>
<dbReference type="GO" id="GO:0016020">
    <property type="term" value="C:membrane"/>
    <property type="evidence" value="ECO:0007669"/>
    <property type="project" value="InterPro"/>
</dbReference>
<gene>
    <name evidence="8" type="ORF">KCU76_g4033</name>
</gene>
<sequence length="755" mass="84437">MSESVRHESEALRNVEQSCDKDVDEREATELEPVQHVHRDITEGSSSINATNTSDSGGETPYLNGLRRWWKHYVQLHVPHADCRDHLANERTFLAYQRTSLALSMLGIVTAQLFSLQRSPDPENDPVFGYHTLGKPLAGLFQSAAIVVILIGGHRFWRQQMNMARGMVWAGGWEIWTIMGFMLLHHAATMFLNSSLHGDCIAPFYDASLFPSEGGYIGGRLCSQQSQDPTSPLCCLPCPASYWAYSDNFVTLGTVAGWLNVVGLLLQAFMLISNTFLPAARTRSHYLTQCLIVAVIFINLAFVIPLGAEPEQCYDGITPNDMYTSMTCAWSGAFLLAGALAGSMWIFIRSLSMHLTVVWDIVPGTRFFYISQAVGWGVPAALFTSAISISGVSFRFGSTCHINHDDSMATFWGWLLAVAGAALIVQITTFAYCLRVFFNSLWEDSARPVSQGSAKSLPMSVMSAKSQRARVIYRRLKSVLYLQWRGMLIVTIVLVDVIFFAVVFVSLDKIEVSMLHDYTRVLPWVICLIENGGNRDQCFRFSHKWLISEPTIGAMLIMISLLGIELFVLLFRWSLITGWKERWAALTKGKPQEFVSLDARKAQFDANTPTYELRKLGGRLQIDYSDRKSWDPHTMRPTSPNNLLDDNATTPNSPAPIYSPPRRREQQEDDVTPITPLDSQTRRYTPPIPARNFSSPRIRNVQSDRTMAWDPATSFASSDPAIVFVRGGARHRTTPSLPPPTEFEGRPLSPPGQAL</sequence>
<dbReference type="Proteomes" id="UP000779574">
    <property type="component" value="Unassembled WGS sequence"/>
</dbReference>
<feature type="transmembrane region" description="Helical" evidence="6">
    <location>
        <begin position="100"/>
        <end position="117"/>
    </location>
</feature>
<dbReference type="InterPro" id="IPR017981">
    <property type="entry name" value="GPCR_2-like_7TM"/>
</dbReference>
<feature type="region of interest" description="Disordered" evidence="5">
    <location>
        <begin position="730"/>
        <end position="755"/>
    </location>
</feature>
<evidence type="ECO:0000259" key="7">
    <source>
        <dbReference type="PROSITE" id="PS50261"/>
    </source>
</evidence>
<feature type="transmembrane region" description="Helical" evidence="6">
    <location>
        <begin position="137"/>
        <end position="156"/>
    </location>
</feature>
<feature type="region of interest" description="Disordered" evidence="5">
    <location>
        <begin position="627"/>
        <end position="699"/>
    </location>
</feature>
<feature type="compositionally biased region" description="Polar residues" evidence="5">
    <location>
        <begin position="43"/>
        <end position="57"/>
    </location>
</feature>
<feature type="transmembrane region" description="Helical" evidence="6">
    <location>
        <begin position="367"/>
        <end position="391"/>
    </location>
</feature>
<evidence type="ECO:0000256" key="4">
    <source>
        <dbReference type="ARBA" id="ARBA00023136"/>
    </source>
</evidence>
<feature type="compositionally biased region" description="Polar residues" evidence="5">
    <location>
        <begin position="636"/>
        <end position="652"/>
    </location>
</feature>
<keyword evidence="2 6" id="KW-0812">Transmembrane</keyword>
<evidence type="ECO:0000256" key="2">
    <source>
        <dbReference type="ARBA" id="ARBA00022692"/>
    </source>
</evidence>
<feature type="non-terminal residue" evidence="8">
    <location>
        <position position="1"/>
    </location>
</feature>
<comment type="subcellular location">
    <subcellularLocation>
        <location evidence="1">Endomembrane system</location>
        <topology evidence="1">Multi-pass membrane protein</topology>
    </subcellularLocation>
</comment>
<feature type="compositionally biased region" description="Basic and acidic residues" evidence="5">
    <location>
        <begin position="1"/>
        <end position="42"/>
    </location>
</feature>
<dbReference type="AlphaFoldDB" id="A0A9P8JCE1"/>
<evidence type="ECO:0000313" key="8">
    <source>
        <dbReference type="EMBL" id="KAG9696063.1"/>
    </source>
</evidence>
<dbReference type="PANTHER" id="PTHR42058">
    <property type="entry name" value="G_PROTEIN_RECEP_F2_4 DOMAIN-CONTAINING PROTEIN"/>
    <property type="match status" value="1"/>
</dbReference>
<dbReference type="EMBL" id="JAHFXF010000113">
    <property type="protein sequence ID" value="KAG9696063.1"/>
    <property type="molecule type" value="Genomic_DNA"/>
</dbReference>
<feature type="transmembrane region" description="Helical" evidence="6">
    <location>
        <begin position="324"/>
        <end position="347"/>
    </location>
</feature>
<dbReference type="PROSITE" id="PS50261">
    <property type="entry name" value="G_PROTEIN_RECEP_F2_4"/>
    <property type="match status" value="1"/>
</dbReference>
<feature type="transmembrane region" description="Helical" evidence="6">
    <location>
        <begin position="411"/>
        <end position="438"/>
    </location>
</feature>
<dbReference type="PANTHER" id="PTHR42058:SF1">
    <property type="entry name" value="G-PROTEIN COUPLED RECEPTORS FAMILY 2 PROFILE 2 DOMAIN-CONTAINING PROTEIN"/>
    <property type="match status" value="1"/>
</dbReference>
<feature type="region of interest" description="Disordered" evidence="5">
    <location>
        <begin position="1"/>
        <end position="57"/>
    </location>
</feature>
<evidence type="ECO:0000256" key="6">
    <source>
        <dbReference type="SAM" id="Phobius"/>
    </source>
</evidence>
<evidence type="ECO:0000256" key="1">
    <source>
        <dbReference type="ARBA" id="ARBA00004127"/>
    </source>
</evidence>
<protein>
    <recommendedName>
        <fullName evidence="7">G-protein coupled receptors family 2 profile 2 domain-containing protein</fullName>
    </recommendedName>
</protein>
<proteinExistence type="predicted"/>
<reference evidence="8" key="1">
    <citation type="journal article" date="2021" name="J Fungi (Basel)">
        <title>Virulence traits and population genomics of the black yeast Aureobasidium melanogenum.</title>
        <authorList>
            <person name="Cernosa A."/>
            <person name="Sun X."/>
            <person name="Gostincar C."/>
            <person name="Fang C."/>
            <person name="Gunde-Cimerman N."/>
            <person name="Song Z."/>
        </authorList>
    </citation>
    <scope>NUCLEOTIDE SEQUENCE</scope>
    <source>
        <strain evidence="8">EXF-9911</strain>
    </source>
</reference>
<evidence type="ECO:0000256" key="3">
    <source>
        <dbReference type="ARBA" id="ARBA00022989"/>
    </source>
</evidence>
<feature type="transmembrane region" description="Helical" evidence="6">
    <location>
        <begin position="168"/>
        <end position="188"/>
    </location>
</feature>
<feature type="transmembrane region" description="Helical" evidence="6">
    <location>
        <begin position="484"/>
        <end position="507"/>
    </location>
</feature>
<accession>A0A9P8JCE1</accession>
<dbReference type="OrthoDB" id="26203at2759"/>
<organism evidence="8 9">
    <name type="scientific">Aureobasidium melanogenum</name>
    <name type="common">Aureobasidium pullulans var. melanogenum</name>
    <dbReference type="NCBI Taxonomy" id="46634"/>
    <lineage>
        <taxon>Eukaryota</taxon>
        <taxon>Fungi</taxon>
        <taxon>Dikarya</taxon>
        <taxon>Ascomycota</taxon>
        <taxon>Pezizomycotina</taxon>
        <taxon>Dothideomycetes</taxon>
        <taxon>Dothideomycetidae</taxon>
        <taxon>Dothideales</taxon>
        <taxon>Saccotheciaceae</taxon>
        <taxon>Aureobasidium</taxon>
    </lineage>
</organism>
<evidence type="ECO:0000313" key="9">
    <source>
        <dbReference type="Proteomes" id="UP000779574"/>
    </source>
</evidence>